<reference evidence="2 3" key="1">
    <citation type="journal article" date="2011" name="Proc. Natl. Acad. Sci. U.S.A.">
        <title>Evolutionary erosion of yeast sex chromosomes by mating-type switching accidents.</title>
        <authorList>
            <person name="Gordon J.L."/>
            <person name="Armisen D."/>
            <person name="Proux-Wera E."/>
            <person name="Oheigeartaigh S.S."/>
            <person name="Byrne K.P."/>
            <person name="Wolfe K.H."/>
        </authorList>
    </citation>
    <scope>NUCLEOTIDE SEQUENCE [LARGE SCALE GENOMIC DNA]</scope>
    <source>
        <strain evidence="3">ATCC MYA-139 / BCRC 22969 / CBS 8797 / CCRC 22969 / KCTC 17520 / NBRC 10181 / NCYC 3082</strain>
    </source>
</reference>
<feature type="region of interest" description="Disordered" evidence="1">
    <location>
        <begin position="52"/>
        <end position="78"/>
    </location>
</feature>
<dbReference type="InterPro" id="IPR033775">
    <property type="entry name" value="DUF5137"/>
</dbReference>
<sequence length="78" mass="9182">MADENYDPYEEYYANEQSKTERLALDEELLKSQQQDIYFRSLVEKIPALQPISKDTNTRGVVRGREGETLNNSNKRQR</sequence>
<evidence type="ECO:0000313" key="3">
    <source>
        <dbReference type="Proteomes" id="UP000006310"/>
    </source>
</evidence>
<gene>
    <name evidence="2" type="primary">KNAG0D01200</name>
    <name evidence="2" type="ordered locus">KNAG_0D01200</name>
</gene>
<dbReference type="EMBL" id="HE978317">
    <property type="protein sequence ID" value="CCK69872.1"/>
    <property type="molecule type" value="Genomic_DNA"/>
</dbReference>
<organism evidence="2 3">
    <name type="scientific">Huiozyma naganishii (strain ATCC MYA-139 / BCRC 22969 / CBS 8797 / KCTC 17520 / NBRC 10181 / NCYC 3082 / Yp74L-3)</name>
    <name type="common">Yeast</name>
    <name type="synonym">Kazachstania naganishii</name>
    <dbReference type="NCBI Taxonomy" id="1071383"/>
    <lineage>
        <taxon>Eukaryota</taxon>
        <taxon>Fungi</taxon>
        <taxon>Dikarya</taxon>
        <taxon>Ascomycota</taxon>
        <taxon>Saccharomycotina</taxon>
        <taxon>Saccharomycetes</taxon>
        <taxon>Saccharomycetales</taxon>
        <taxon>Saccharomycetaceae</taxon>
        <taxon>Huiozyma</taxon>
    </lineage>
</organism>
<dbReference type="GeneID" id="34525561"/>
<evidence type="ECO:0000256" key="1">
    <source>
        <dbReference type="SAM" id="MobiDB-lite"/>
    </source>
</evidence>
<accession>J7RXP5</accession>
<dbReference type="KEGG" id="kng:KNAG_0D01200"/>
<evidence type="ECO:0000313" key="2">
    <source>
        <dbReference type="EMBL" id="CCK69872.1"/>
    </source>
</evidence>
<dbReference type="RefSeq" id="XP_022464118.1">
    <property type="nucleotide sequence ID" value="XM_022607532.1"/>
</dbReference>
<reference evidence="3" key="2">
    <citation type="submission" date="2012-08" db="EMBL/GenBank/DDBJ databases">
        <title>Genome sequence of Kazachstania naganishii.</title>
        <authorList>
            <person name="Gordon J.L."/>
            <person name="Armisen D."/>
            <person name="Proux-Wera E."/>
            <person name="OhEigeartaigh S.S."/>
            <person name="Byrne K.P."/>
            <person name="Wolfe K.H."/>
        </authorList>
    </citation>
    <scope>NUCLEOTIDE SEQUENCE [LARGE SCALE GENOMIC DNA]</scope>
    <source>
        <strain evidence="3">ATCC MYA-139 / BCRC 22969 / CBS 8797 / CCRC 22969 / KCTC 17520 / NBRC 10181 / NCYC 3082</strain>
    </source>
</reference>
<dbReference type="Pfam" id="PF17220">
    <property type="entry name" value="DUF5137"/>
    <property type="match status" value="1"/>
</dbReference>
<dbReference type="AlphaFoldDB" id="J7RXP5"/>
<proteinExistence type="predicted"/>
<dbReference type="Proteomes" id="UP000006310">
    <property type="component" value="Chromosome 4"/>
</dbReference>
<dbReference type="HOGENOM" id="CLU_2622373_0_0_1"/>
<feature type="compositionally biased region" description="Polar residues" evidence="1">
    <location>
        <begin position="69"/>
        <end position="78"/>
    </location>
</feature>
<keyword evidence="3" id="KW-1185">Reference proteome</keyword>
<protein>
    <submittedName>
        <fullName evidence="2">Uncharacterized protein</fullName>
    </submittedName>
</protein>
<name>J7RXP5_HUIN7</name>